<dbReference type="InterPro" id="IPR032675">
    <property type="entry name" value="LRR_dom_sf"/>
</dbReference>
<reference evidence="2 3" key="1">
    <citation type="submission" date="2019-01" db="EMBL/GenBank/DDBJ databases">
        <title>Draft genome sequences of three monokaryotic isolates of the white-rot basidiomycete fungus Dichomitus squalens.</title>
        <authorList>
            <consortium name="DOE Joint Genome Institute"/>
            <person name="Lopez S.C."/>
            <person name="Andreopoulos B."/>
            <person name="Pangilinan J."/>
            <person name="Lipzen A."/>
            <person name="Riley R."/>
            <person name="Ahrendt S."/>
            <person name="Ng V."/>
            <person name="Barry K."/>
            <person name="Daum C."/>
            <person name="Grigoriev I.V."/>
            <person name="Hilden K.S."/>
            <person name="Makela M.R."/>
            <person name="de Vries R.P."/>
        </authorList>
    </citation>
    <scope>NUCLEOTIDE SEQUENCE [LARGE SCALE GENOMIC DNA]</scope>
    <source>
        <strain evidence="2 3">CBS 464.89</strain>
        <strain evidence="1">OM18370.1</strain>
    </source>
</reference>
<dbReference type="STRING" id="114155.A0A4Q9PTU1"/>
<accession>A0A4Q9PTU1</accession>
<evidence type="ECO:0008006" key="4">
    <source>
        <dbReference type="Google" id="ProtNLM"/>
    </source>
</evidence>
<dbReference type="Proteomes" id="UP000292082">
    <property type="component" value="Unassembled WGS sequence"/>
</dbReference>
<proteinExistence type="predicted"/>
<evidence type="ECO:0000313" key="2">
    <source>
        <dbReference type="EMBL" id="TBU57932.1"/>
    </source>
</evidence>
<gene>
    <name evidence="2" type="ORF">BD310DRAFT_1017227</name>
    <name evidence="1" type="ORF">BD311DRAFT_226823</name>
</gene>
<evidence type="ECO:0000313" key="1">
    <source>
        <dbReference type="EMBL" id="TBU30424.1"/>
    </source>
</evidence>
<organism evidence="2 3">
    <name type="scientific">Dichomitus squalens</name>
    <dbReference type="NCBI Taxonomy" id="114155"/>
    <lineage>
        <taxon>Eukaryota</taxon>
        <taxon>Fungi</taxon>
        <taxon>Dikarya</taxon>
        <taxon>Basidiomycota</taxon>
        <taxon>Agaricomycotina</taxon>
        <taxon>Agaricomycetes</taxon>
        <taxon>Polyporales</taxon>
        <taxon>Polyporaceae</taxon>
        <taxon>Dichomitus</taxon>
    </lineage>
</organism>
<dbReference type="Gene3D" id="3.80.10.10">
    <property type="entry name" value="Ribonuclease Inhibitor"/>
    <property type="match status" value="1"/>
</dbReference>
<dbReference type="OrthoDB" id="2585512at2759"/>
<dbReference type="Proteomes" id="UP000292957">
    <property type="component" value="Unassembled WGS sequence"/>
</dbReference>
<evidence type="ECO:0000313" key="3">
    <source>
        <dbReference type="Proteomes" id="UP000292082"/>
    </source>
</evidence>
<dbReference type="EMBL" id="ML143406">
    <property type="protein sequence ID" value="TBU30424.1"/>
    <property type="molecule type" value="Genomic_DNA"/>
</dbReference>
<protein>
    <recommendedName>
        <fullName evidence="4">F-box domain-containing protein</fullName>
    </recommendedName>
</protein>
<name>A0A4Q9PTU1_9APHY</name>
<dbReference type="SUPFAM" id="SSF52047">
    <property type="entry name" value="RNI-like"/>
    <property type="match status" value="1"/>
</dbReference>
<dbReference type="AlphaFoldDB" id="A0A4Q9PTU1"/>
<dbReference type="EMBL" id="ML145131">
    <property type="protein sequence ID" value="TBU57932.1"/>
    <property type="molecule type" value="Genomic_DNA"/>
</dbReference>
<dbReference type="OMA" id="NDWIRRF"/>
<sequence length="497" mass="55688">MSSPAQFLDLPIELLPSIVHHIVRPSHLAALCLVNHSFYKFTITLLYERVFIYAWHKEGKSKVIKLFRTLADYPHLAKLVQQLGVCAKQHQHIAFEEDSSEHGLRTHADSATVIRDFPKALQSEDHDLILEHCLAGIRNCINLRACTWTRHGSLTSPVLETLVDCARLQELEINGENSGFYDPGILPRFSHLRKLALIMPSAAVIGILSPWTRNTSQTLNHLGVICKSSTRFNDGVLHEIAPHTTNLEHVYLVGCPKVTHDGLWALLSTNYKGIVGLGMEGLSTAFDMGVFSDRCNRAGTLSRLRSITLTVDEHTSLVEWQQEVLSLLSNTPIQYFHISTVGGHVGHRLSDDFCSAVVSAHGHRLTRFSVHRMRMSIGAIADICRRCIVLEQLFIVVEQNDLDALGPCLAEAPKLRAVHVNRPLDFGSEDVPKHSYSQILSIVRQCRPTVRQFGFNTRVFQVERTSKAAEHGSIQTEVTLSSYENPEIPEQFLVVRT</sequence>
<keyword evidence="3" id="KW-1185">Reference proteome</keyword>